<reference evidence="3" key="2">
    <citation type="submission" date="2024-01" db="EMBL/GenBank/DDBJ databases">
        <title>Roseobacter fucihabitans sp. nov., isolated from the brown alga Fucus spiralis.</title>
        <authorList>
            <person name="Hahnke S."/>
            <person name="Berger M."/>
            <person name="Schlingloff A."/>
            <person name="Athale I."/>
            <person name="Neumann-Schaal M."/>
            <person name="Adenaya A."/>
            <person name="Poehlein A."/>
            <person name="Daniel R."/>
            <person name="Pertersen J."/>
            <person name="Brinkhoff T."/>
        </authorList>
    </citation>
    <scope>NUCLEOTIDE SEQUENCE [LARGE SCALE GENOMIC DNA]</scope>
    <source>
        <strain evidence="3">B14</strain>
    </source>
</reference>
<feature type="domain" description="YdhG-like" evidence="1">
    <location>
        <begin position="21"/>
        <end position="122"/>
    </location>
</feature>
<gene>
    <name evidence="2" type="ORF">ROLI_035880</name>
</gene>
<reference evidence="2 3" key="1">
    <citation type="submission" date="2015-07" db="EMBL/GenBank/DDBJ databases">
        <authorList>
            <person name="Voget S."/>
            <person name="Dogs M."/>
            <person name="Brinkhoff T.H."/>
            <person name="Daniel R."/>
        </authorList>
    </citation>
    <scope>NUCLEOTIDE SEQUENCE [LARGE SCALE GENOMIC DNA]</scope>
    <source>
        <strain evidence="2 3">B14</strain>
    </source>
</reference>
<protein>
    <recommendedName>
        <fullName evidence="1">YdhG-like domain-containing protein</fullName>
    </recommendedName>
</protein>
<evidence type="ECO:0000313" key="2">
    <source>
        <dbReference type="EMBL" id="WVX50490.1"/>
    </source>
</evidence>
<name>A0ABZ2BYG9_9RHOB</name>
<evidence type="ECO:0000313" key="3">
    <source>
        <dbReference type="Proteomes" id="UP001318682"/>
    </source>
</evidence>
<dbReference type="RefSeq" id="WP_187428975.1">
    <property type="nucleotide sequence ID" value="NZ_CP143423.1"/>
</dbReference>
<dbReference type="Proteomes" id="UP001318682">
    <property type="component" value="Chromosome"/>
</dbReference>
<sequence length="136" mass="15136">MVKTAEVADFLENVMPARRHAQAQVLNALFQEVTGWRPALWQGSILGYGSYDYTYASGRSGTYLATGFAARKARLSVYIMPGYGDFGDLLVRLGKHKAGKSCLYINKLEDVDLDVLKTLIRAGLDDLGRRWPIHPT</sequence>
<dbReference type="InterPro" id="IPR014922">
    <property type="entry name" value="YdhG-like"/>
</dbReference>
<accession>A0ABZ2BYG9</accession>
<keyword evidence="3" id="KW-1185">Reference proteome</keyword>
<evidence type="ECO:0000259" key="1">
    <source>
        <dbReference type="Pfam" id="PF08818"/>
    </source>
</evidence>
<dbReference type="SUPFAM" id="SSF159888">
    <property type="entry name" value="YdhG-like"/>
    <property type="match status" value="1"/>
</dbReference>
<proteinExistence type="predicted"/>
<organism evidence="2 3">
    <name type="scientific">Roseobacter fucihabitans</name>
    <dbReference type="NCBI Taxonomy" id="1537242"/>
    <lineage>
        <taxon>Bacteria</taxon>
        <taxon>Pseudomonadati</taxon>
        <taxon>Pseudomonadota</taxon>
        <taxon>Alphaproteobacteria</taxon>
        <taxon>Rhodobacterales</taxon>
        <taxon>Roseobacteraceae</taxon>
        <taxon>Roseobacter</taxon>
    </lineage>
</organism>
<dbReference type="Pfam" id="PF08818">
    <property type="entry name" value="DUF1801"/>
    <property type="match status" value="1"/>
</dbReference>
<dbReference type="EMBL" id="CP143423">
    <property type="protein sequence ID" value="WVX50490.1"/>
    <property type="molecule type" value="Genomic_DNA"/>
</dbReference>